<dbReference type="AlphaFoldDB" id="A0A2Z5AF36"/>
<gene>
    <name evidence="2" type="ORF">CE139_24985</name>
</gene>
<sequence>MASKTQPRVTSMEGRSGANAHRSASRAGEAAGLAKAGVHTCPYQHPAFRSSWLKGYAQAQQQSFDF</sequence>
<name>A0A2Z5AF36_9PSED</name>
<dbReference type="NCBIfam" id="NF041886">
    <property type="entry name" value="Rmf_CrpP_fam"/>
    <property type="match status" value="1"/>
</dbReference>
<evidence type="ECO:0000313" key="3">
    <source>
        <dbReference type="Proteomes" id="UP000250579"/>
    </source>
</evidence>
<evidence type="ECO:0000313" key="2">
    <source>
        <dbReference type="EMBL" id="AXA68913.1"/>
    </source>
</evidence>
<reference evidence="2 3" key="1">
    <citation type="submission" date="2017-06" db="EMBL/GenBank/DDBJ databases">
        <title>Evolution towards high GC content and high-temperature stress adaptation in endophytic Pseudomonas oryzihabitans impacted its plant-growth promoting traits.</title>
        <authorList>
            <person name="Nascimento F.X."/>
        </authorList>
    </citation>
    <scope>NUCLEOTIDE SEQUENCE [LARGE SCALE GENOMIC DNA]</scope>
    <source>
        <strain evidence="2 3">MS8</strain>
    </source>
</reference>
<feature type="region of interest" description="Disordered" evidence="1">
    <location>
        <begin position="1"/>
        <end position="31"/>
    </location>
</feature>
<organism evidence="2 3">
    <name type="scientific">Pseudomonas oryzihabitans</name>
    <dbReference type="NCBI Taxonomy" id="47885"/>
    <lineage>
        <taxon>Bacteria</taxon>
        <taxon>Pseudomonadati</taxon>
        <taxon>Pseudomonadota</taxon>
        <taxon>Gammaproteobacteria</taxon>
        <taxon>Pseudomonadales</taxon>
        <taxon>Pseudomonadaceae</taxon>
        <taxon>Pseudomonas</taxon>
    </lineage>
</organism>
<protein>
    <recommendedName>
        <fullName evidence="4">Ribosome modulation factor</fullName>
    </recommendedName>
</protein>
<dbReference type="EMBL" id="CP022198">
    <property type="protein sequence ID" value="AXA68913.1"/>
    <property type="molecule type" value="Genomic_DNA"/>
</dbReference>
<accession>A0A2Z5AF36</accession>
<evidence type="ECO:0000256" key="1">
    <source>
        <dbReference type="SAM" id="MobiDB-lite"/>
    </source>
</evidence>
<dbReference type="NCBIfam" id="NF033696">
    <property type="entry name" value="CrpP_fam"/>
    <property type="match status" value="1"/>
</dbReference>
<evidence type="ECO:0008006" key="4">
    <source>
        <dbReference type="Google" id="ProtNLM"/>
    </source>
</evidence>
<dbReference type="Gene3D" id="1.10.10.620">
    <property type="entry name" value="ribosome modulation factor like domain"/>
    <property type="match status" value="1"/>
</dbReference>
<dbReference type="Proteomes" id="UP000250579">
    <property type="component" value="Chromosome"/>
</dbReference>
<proteinExistence type="predicted"/>
<dbReference type="InterPro" id="IPR023200">
    <property type="entry name" value="RMF_sf"/>
</dbReference>